<keyword evidence="3" id="KW-1185">Reference proteome</keyword>
<feature type="compositionally biased region" description="Gly residues" evidence="1">
    <location>
        <begin position="118"/>
        <end position="129"/>
    </location>
</feature>
<dbReference type="STRING" id="54.SAMN02745121_04441"/>
<proteinExistence type="predicted"/>
<gene>
    <name evidence="2" type="ORF">SAMN02745121_04441</name>
</gene>
<dbReference type="AlphaFoldDB" id="A0A1I2AXI2"/>
<evidence type="ECO:0000256" key="1">
    <source>
        <dbReference type="SAM" id="MobiDB-lite"/>
    </source>
</evidence>
<accession>A0A1I2AXI2</accession>
<protein>
    <submittedName>
        <fullName evidence="2">Uncharacterized protein</fullName>
    </submittedName>
</protein>
<evidence type="ECO:0000313" key="2">
    <source>
        <dbReference type="EMBL" id="SFE48671.1"/>
    </source>
</evidence>
<organism evidence="2 3">
    <name type="scientific">Nannocystis exedens</name>
    <dbReference type="NCBI Taxonomy" id="54"/>
    <lineage>
        <taxon>Bacteria</taxon>
        <taxon>Pseudomonadati</taxon>
        <taxon>Myxococcota</taxon>
        <taxon>Polyangia</taxon>
        <taxon>Nannocystales</taxon>
        <taxon>Nannocystaceae</taxon>
        <taxon>Nannocystis</taxon>
    </lineage>
</organism>
<dbReference type="RefSeq" id="WP_096332093.1">
    <property type="nucleotide sequence ID" value="NZ_FOMX01000014.1"/>
</dbReference>
<sequence length="129" mass="13639">MGAARSHHDSDPFALPVRLGLLDARVEQDLIVHVLARNTRDEAANDLIVPIPTNLEVADATRGNFPGFFALHGESRRRSRGGSTQARAILCHPSEGPSCGQHPRRASRGGPPNEASRGPGGARPGVRAG</sequence>
<feature type="region of interest" description="Disordered" evidence="1">
    <location>
        <begin position="73"/>
        <end position="129"/>
    </location>
</feature>
<reference evidence="3" key="1">
    <citation type="submission" date="2016-10" db="EMBL/GenBank/DDBJ databases">
        <authorList>
            <person name="Varghese N."/>
            <person name="Submissions S."/>
        </authorList>
    </citation>
    <scope>NUCLEOTIDE SEQUENCE [LARGE SCALE GENOMIC DNA]</scope>
    <source>
        <strain evidence="3">ATCC 25963</strain>
    </source>
</reference>
<evidence type="ECO:0000313" key="3">
    <source>
        <dbReference type="Proteomes" id="UP000199400"/>
    </source>
</evidence>
<dbReference type="Proteomes" id="UP000199400">
    <property type="component" value="Unassembled WGS sequence"/>
</dbReference>
<name>A0A1I2AXI2_9BACT</name>
<dbReference type="EMBL" id="FOMX01000014">
    <property type="protein sequence ID" value="SFE48671.1"/>
    <property type="molecule type" value="Genomic_DNA"/>
</dbReference>